<comment type="subcellular location">
    <subcellularLocation>
        <location evidence="1">Periplasm</location>
    </subcellularLocation>
</comment>
<keyword evidence="15" id="KW-1185">Reference proteome</keyword>
<keyword evidence="5" id="KW-0479">Metal-binding</keyword>
<feature type="compositionally biased region" description="Basic and acidic residues" evidence="12">
    <location>
        <begin position="127"/>
        <end position="144"/>
    </location>
</feature>
<keyword evidence="11" id="KW-1015">Disulfide bond</keyword>
<keyword evidence="8" id="KW-0862">Zinc</keyword>
<evidence type="ECO:0000256" key="1">
    <source>
        <dbReference type="ARBA" id="ARBA00004418"/>
    </source>
</evidence>
<evidence type="ECO:0000256" key="3">
    <source>
        <dbReference type="ARBA" id="ARBA00015915"/>
    </source>
</evidence>
<evidence type="ECO:0000256" key="11">
    <source>
        <dbReference type="ARBA" id="ARBA00023157"/>
    </source>
</evidence>
<dbReference type="Gene3D" id="3.40.50.1980">
    <property type="entry name" value="Nitrogenase molybdenum iron protein domain"/>
    <property type="match status" value="2"/>
</dbReference>
<evidence type="ECO:0000256" key="7">
    <source>
        <dbReference type="ARBA" id="ARBA00022764"/>
    </source>
</evidence>
<keyword evidence="9" id="KW-0864">Zinc transport</keyword>
<dbReference type="InterPro" id="IPR050492">
    <property type="entry name" value="Bact_metal-bind_prot9"/>
</dbReference>
<dbReference type="InterPro" id="IPR006127">
    <property type="entry name" value="ZnuA-like"/>
</dbReference>
<reference evidence="14 15" key="1">
    <citation type="submission" date="2021-03" db="EMBL/GenBank/DDBJ databases">
        <title>Genomic Encyclopedia of Type Strains, Phase IV (KMG-IV): sequencing the most valuable type-strain genomes for metagenomic binning, comparative biology and taxonomic classification.</title>
        <authorList>
            <person name="Goeker M."/>
        </authorList>
    </citation>
    <scope>NUCLEOTIDE SEQUENCE [LARGE SCALE GENOMIC DNA]</scope>
    <source>
        <strain evidence="14 15">DSM 21600</strain>
    </source>
</reference>
<dbReference type="PANTHER" id="PTHR42953:SF3">
    <property type="entry name" value="HIGH-AFFINITY ZINC UPTAKE SYSTEM PROTEIN ZNUA"/>
    <property type="match status" value="1"/>
</dbReference>
<evidence type="ECO:0000256" key="13">
    <source>
        <dbReference type="SAM" id="SignalP"/>
    </source>
</evidence>
<keyword evidence="6 13" id="KW-0732">Signal</keyword>
<dbReference type="EMBL" id="JAGGJU010000003">
    <property type="protein sequence ID" value="MBP1849956.1"/>
    <property type="molecule type" value="Genomic_DNA"/>
</dbReference>
<evidence type="ECO:0000313" key="14">
    <source>
        <dbReference type="EMBL" id="MBP1849956.1"/>
    </source>
</evidence>
<dbReference type="Proteomes" id="UP000759443">
    <property type="component" value="Unassembled WGS sequence"/>
</dbReference>
<evidence type="ECO:0000256" key="9">
    <source>
        <dbReference type="ARBA" id="ARBA00022906"/>
    </source>
</evidence>
<protein>
    <recommendedName>
        <fullName evidence="3">High-affinity zinc uptake system protein ZnuA</fullName>
    </recommendedName>
</protein>
<gene>
    <name evidence="14" type="ORF">J2Z17_001377</name>
</gene>
<accession>A0ABS4DW93</accession>
<organism evidence="14 15">
    <name type="scientific">Rhizobium halophytocola</name>
    <dbReference type="NCBI Taxonomy" id="735519"/>
    <lineage>
        <taxon>Bacteria</taxon>
        <taxon>Pseudomonadati</taxon>
        <taxon>Pseudomonadota</taxon>
        <taxon>Alphaproteobacteria</taxon>
        <taxon>Hyphomicrobiales</taxon>
        <taxon>Rhizobiaceae</taxon>
        <taxon>Rhizobium/Agrobacterium group</taxon>
        <taxon>Rhizobium</taxon>
    </lineage>
</organism>
<feature type="signal peptide" evidence="13">
    <location>
        <begin position="1"/>
        <end position="24"/>
    </location>
</feature>
<evidence type="ECO:0000256" key="4">
    <source>
        <dbReference type="ARBA" id="ARBA00022448"/>
    </source>
</evidence>
<evidence type="ECO:0000256" key="2">
    <source>
        <dbReference type="ARBA" id="ARBA00011028"/>
    </source>
</evidence>
<evidence type="ECO:0000256" key="6">
    <source>
        <dbReference type="ARBA" id="ARBA00022729"/>
    </source>
</evidence>
<name>A0ABS4DW93_9HYPH</name>
<evidence type="ECO:0000256" key="8">
    <source>
        <dbReference type="ARBA" id="ARBA00022833"/>
    </source>
</evidence>
<keyword evidence="10" id="KW-0406">Ion transport</keyword>
<feature type="chain" id="PRO_5046936882" description="High-affinity zinc uptake system protein ZnuA" evidence="13">
    <location>
        <begin position="25"/>
        <end position="320"/>
    </location>
</feature>
<comment type="caution">
    <text evidence="14">The sequence shown here is derived from an EMBL/GenBank/DDBJ whole genome shotgun (WGS) entry which is preliminary data.</text>
</comment>
<evidence type="ECO:0000256" key="12">
    <source>
        <dbReference type="SAM" id="MobiDB-lite"/>
    </source>
</evidence>
<keyword evidence="4" id="KW-0813">Transport</keyword>
<feature type="region of interest" description="Disordered" evidence="12">
    <location>
        <begin position="118"/>
        <end position="144"/>
    </location>
</feature>
<dbReference type="InterPro" id="IPR035520">
    <property type="entry name" value="ZnuA"/>
</dbReference>
<evidence type="ECO:0000313" key="15">
    <source>
        <dbReference type="Proteomes" id="UP000759443"/>
    </source>
</evidence>
<dbReference type="PANTHER" id="PTHR42953">
    <property type="entry name" value="HIGH-AFFINITY ZINC UPTAKE SYSTEM PROTEIN ZNUA-RELATED"/>
    <property type="match status" value="1"/>
</dbReference>
<dbReference type="SUPFAM" id="SSF53807">
    <property type="entry name" value="Helical backbone' metal receptor"/>
    <property type="match status" value="1"/>
</dbReference>
<evidence type="ECO:0000256" key="5">
    <source>
        <dbReference type="ARBA" id="ARBA00022723"/>
    </source>
</evidence>
<sequence length="320" mass="33836">MRSAAMTGLLGLPALALLPQLALAAPNVVVSIKPIHSLVAGVMQGVGVPALIVEGAASAHTYNLKPSNARNLEQADLVVWVGHGMEAFLEKPLETLGGGATILTLEDAPGLTHLAFRDGGSFEPEAEDAHDHETEAGGAAHDDHDADPHGYDTHLWLDPMNAKAMTADIARTLVRLDPDNAATYEKNAAAMEASLDTLNAQIARAVAPIKDKPFIVFHDAYHYFEHRYGLYVAGSVTVSPEVMPGAERVREIQDKIARHGAACVFAEPQFNSKLIDVVAEGTDARGGVLDPLGADLNPGPALYPQLMRNLAKSLVACLGS</sequence>
<keyword evidence="7" id="KW-0574">Periplasm</keyword>
<dbReference type="Pfam" id="PF01297">
    <property type="entry name" value="ZnuA"/>
    <property type="match status" value="1"/>
</dbReference>
<evidence type="ECO:0000256" key="10">
    <source>
        <dbReference type="ARBA" id="ARBA00023065"/>
    </source>
</evidence>
<dbReference type="CDD" id="cd01019">
    <property type="entry name" value="ZnuA"/>
    <property type="match status" value="1"/>
</dbReference>
<dbReference type="RefSeq" id="WP_377300232.1">
    <property type="nucleotide sequence ID" value="NZ_JAGGJU010000003.1"/>
</dbReference>
<comment type="similarity">
    <text evidence="2">Belongs to the bacterial solute-binding protein 9 family.</text>
</comment>
<proteinExistence type="inferred from homology"/>